<reference evidence="3 4" key="1">
    <citation type="submission" date="2014-02" db="EMBL/GenBank/DDBJ databases">
        <title>The small core and large imbalanced accessory genome model reveals a collaborative survival strategy of Sorangium cellulosum strains in nature.</title>
        <authorList>
            <person name="Han K."/>
            <person name="Peng R."/>
            <person name="Blom J."/>
            <person name="Li Y.-Z."/>
        </authorList>
    </citation>
    <scope>NUCLEOTIDE SEQUENCE [LARGE SCALE GENOMIC DNA]</scope>
    <source>
        <strain evidence="3 4">So0008-312</strain>
    </source>
</reference>
<sequence>MFFNASAAWYAGRYVAPSGSPVPSKSEQNVALGGHAPVGVPAPVLDVVLVVLGVPVAVLVVALGSTLPVVVVLPGLPLLVLPDEGLPAPELTLEAPPVPAPPPPAPPVSEGSELPPQPAAAAASARQEIPTRVKRAVSR</sequence>
<feature type="compositionally biased region" description="Pro residues" evidence="1">
    <location>
        <begin position="96"/>
        <end position="107"/>
    </location>
</feature>
<dbReference type="RefSeq" id="WP_061609699.1">
    <property type="nucleotide sequence ID" value="NZ_JEMA01000629.1"/>
</dbReference>
<feature type="region of interest" description="Disordered" evidence="1">
    <location>
        <begin position="90"/>
        <end position="139"/>
    </location>
</feature>
<keyword evidence="2" id="KW-0472">Membrane</keyword>
<protein>
    <submittedName>
        <fullName evidence="3">Uncharacterized protein</fullName>
    </submittedName>
</protein>
<dbReference type="Proteomes" id="UP000075260">
    <property type="component" value="Unassembled WGS sequence"/>
</dbReference>
<accession>A0A150QI83</accession>
<evidence type="ECO:0000313" key="3">
    <source>
        <dbReference type="EMBL" id="KYF67664.1"/>
    </source>
</evidence>
<keyword evidence="2" id="KW-0812">Transmembrane</keyword>
<name>A0A150QI83_SORCE</name>
<evidence type="ECO:0000256" key="2">
    <source>
        <dbReference type="SAM" id="Phobius"/>
    </source>
</evidence>
<dbReference type="AlphaFoldDB" id="A0A150QI83"/>
<organism evidence="3 4">
    <name type="scientific">Sorangium cellulosum</name>
    <name type="common">Polyangium cellulosum</name>
    <dbReference type="NCBI Taxonomy" id="56"/>
    <lineage>
        <taxon>Bacteria</taxon>
        <taxon>Pseudomonadati</taxon>
        <taxon>Myxococcota</taxon>
        <taxon>Polyangia</taxon>
        <taxon>Polyangiales</taxon>
        <taxon>Polyangiaceae</taxon>
        <taxon>Sorangium</taxon>
    </lineage>
</organism>
<proteinExistence type="predicted"/>
<gene>
    <name evidence="3" type="ORF">BE15_25930</name>
</gene>
<feature type="transmembrane region" description="Helical" evidence="2">
    <location>
        <begin position="47"/>
        <end position="73"/>
    </location>
</feature>
<comment type="caution">
    <text evidence="3">The sequence shown here is derived from an EMBL/GenBank/DDBJ whole genome shotgun (WGS) entry which is preliminary data.</text>
</comment>
<dbReference type="EMBL" id="JEMA01000629">
    <property type="protein sequence ID" value="KYF67664.1"/>
    <property type="molecule type" value="Genomic_DNA"/>
</dbReference>
<evidence type="ECO:0000256" key="1">
    <source>
        <dbReference type="SAM" id="MobiDB-lite"/>
    </source>
</evidence>
<keyword evidence="2" id="KW-1133">Transmembrane helix</keyword>
<evidence type="ECO:0000313" key="4">
    <source>
        <dbReference type="Proteomes" id="UP000075260"/>
    </source>
</evidence>